<reference evidence="1 2" key="1">
    <citation type="submission" date="2018-11" db="EMBL/GenBank/DDBJ databases">
        <title>Species Designations Belie Phenotypic and Genotypic Heterogeneity in Oral Streptococci.</title>
        <authorList>
            <person name="Velsko I."/>
        </authorList>
    </citation>
    <scope>NUCLEOTIDE SEQUENCE [LARGE SCALE GENOMIC DNA]</scope>
    <source>
        <strain evidence="1 2">A54</strain>
    </source>
</reference>
<comment type="caution">
    <text evidence="1">The sequence shown here is derived from an EMBL/GenBank/DDBJ whole genome shotgun (WGS) entry which is preliminary data.</text>
</comment>
<organism evidence="1 2">
    <name type="scientific">Streptococcus cristatus</name>
    <dbReference type="NCBI Taxonomy" id="45634"/>
    <lineage>
        <taxon>Bacteria</taxon>
        <taxon>Bacillati</taxon>
        <taxon>Bacillota</taxon>
        <taxon>Bacilli</taxon>
        <taxon>Lactobacillales</taxon>
        <taxon>Streptococcaceae</taxon>
        <taxon>Streptococcus</taxon>
    </lineage>
</organism>
<evidence type="ECO:0000313" key="1">
    <source>
        <dbReference type="EMBL" id="RSJ85848.1"/>
    </source>
</evidence>
<dbReference type="Proteomes" id="UP000277890">
    <property type="component" value="Unassembled WGS sequence"/>
</dbReference>
<name>A0A428GUT3_STRCR</name>
<dbReference type="EMBL" id="RJPQ01000006">
    <property type="protein sequence ID" value="RSJ85848.1"/>
    <property type="molecule type" value="Genomic_DNA"/>
</dbReference>
<proteinExistence type="predicted"/>
<dbReference type="AlphaFoldDB" id="A0A428GUT3"/>
<sequence length="362" mass="41873">MSWVQKMKDVKIESLDYKEENKSDKFINLLVEQYGFDKEMSGLITEISTLIDEKFPYLSQTEREQLLLVTLGSFIYSEGFEDGKSMEDKAKGYISDVSWMDVAGTPSDITGLPLDGKILLKHLGLTDNQITKLRYNIRLQSQIASGIYPNYDKIKSDDLESYKLSYEKVYGVQLTDEMFKEKWNEKYSSFSGKGDFAHFSITTASNLNNRLRGSDLTKLGHENVNDFAGWLGDATLTDSDDISFGNDDYKADLDAVNITQKMKRKKISYIEASNEYYSEMKRGEYTRAEKFVEYKSVEEIKQKIFTKLLPDNMKYVEESGMQSHFELPNEEQCMAYLQKNYPSTYNFIRNIETGNQELTEMR</sequence>
<evidence type="ECO:0000313" key="2">
    <source>
        <dbReference type="Proteomes" id="UP000277890"/>
    </source>
</evidence>
<gene>
    <name evidence="1" type="ORF">D8794_05960</name>
</gene>
<accession>A0A428GUT3</accession>
<protein>
    <submittedName>
        <fullName evidence="1">Uncharacterized protein</fullName>
    </submittedName>
</protein>